<gene>
    <name evidence="2" type="ORF">CK203_009881</name>
</gene>
<dbReference type="EMBL" id="QGNW01000026">
    <property type="protein sequence ID" value="RVX12844.1"/>
    <property type="molecule type" value="Genomic_DNA"/>
</dbReference>
<organism evidence="2 3">
    <name type="scientific">Vitis vinifera</name>
    <name type="common">Grape</name>
    <dbReference type="NCBI Taxonomy" id="29760"/>
    <lineage>
        <taxon>Eukaryota</taxon>
        <taxon>Viridiplantae</taxon>
        <taxon>Streptophyta</taxon>
        <taxon>Embryophyta</taxon>
        <taxon>Tracheophyta</taxon>
        <taxon>Spermatophyta</taxon>
        <taxon>Magnoliopsida</taxon>
        <taxon>eudicotyledons</taxon>
        <taxon>Gunneridae</taxon>
        <taxon>Pentapetalae</taxon>
        <taxon>rosids</taxon>
        <taxon>Vitales</taxon>
        <taxon>Vitaceae</taxon>
        <taxon>Viteae</taxon>
        <taxon>Vitis</taxon>
    </lineage>
</organism>
<feature type="transmembrane region" description="Helical" evidence="1">
    <location>
        <begin position="41"/>
        <end position="63"/>
    </location>
</feature>
<keyword evidence="1" id="KW-0812">Transmembrane</keyword>
<sequence>MSVPGCPNISAMRLAVTPPWRAGKSSRPQNKLLISNFSEQWLIMVGMAILVCGFLAYVIYDAVVVTAADLLHRLLMISPVLLVLAVHWLSTVPPANRLNFPMPGSEPNAIHRAGASPWGLAVVLLLLFFLISYQPSLHDLIF</sequence>
<accession>A0A438JV47</accession>
<dbReference type="PANTHER" id="PTHR33306">
    <property type="entry name" value="EXPRESSED PROTEIN-RELATED-RELATED"/>
    <property type="match status" value="1"/>
</dbReference>
<name>A0A438JV47_VITVI</name>
<protein>
    <submittedName>
        <fullName evidence="2">Uncharacterized protein</fullName>
    </submittedName>
</protein>
<evidence type="ECO:0000256" key="1">
    <source>
        <dbReference type="SAM" id="Phobius"/>
    </source>
</evidence>
<keyword evidence="1" id="KW-1133">Transmembrane helix</keyword>
<reference evidence="2 3" key="1">
    <citation type="journal article" date="2018" name="PLoS Genet.">
        <title>Population sequencing reveals clonal diversity and ancestral inbreeding in the grapevine cultivar Chardonnay.</title>
        <authorList>
            <person name="Roach M.J."/>
            <person name="Johnson D.L."/>
            <person name="Bohlmann J."/>
            <person name="van Vuuren H.J."/>
            <person name="Jones S.J."/>
            <person name="Pretorius I.S."/>
            <person name="Schmidt S.A."/>
            <person name="Borneman A.R."/>
        </authorList>
    </citation>
    <scope>NUCLEOTIDE SEQUENCE [LARGE SCALE GENOMIC DNA]</scope>
    <source>
        <strain evidence="3">cv. Chardonnay</strain>
        <tissue evidence="2">Leaf</tissue>
    </source>
</reference>
<dbReference type="PANTHER" id="PTHR33306:SF22">
    <property type="entry name" value="TRANSMEMBRANE PROTEIN"/>
    <property type="match status" value="1"/>
</dbReference>
<feature type="transmembrane region" description="Helical" evidence="1">
    <location>
        <begin position="109"/>
        <end position="131"/>
    </location>
</feature>
<evidence type="ECO:0000313" key="3">
    <source>
        <dbReference type="Proteomes" id="UP000288805"/>
    </source>
</evidence>
<feature type="transmembrane region" description="Helical" evidence="1">
    <location>
        <begin position="70"/>
        <end position="89"/>
    </location>
</feature>
<keyword evidence="1" id="KW-0472">Membrane</keyword>
<proteinExistence type="predicted"/>
<comment type="caution">
    <text evidence="2">The sequence shown here is derived from an EMBL/GenBank/DDBJ whole genome shotgun (WGS) entry which is preliminary data.</text>
</comment>
<evidence type="ECO:0000313" key="2">
    <source>
        <dbReference type="EMBL" id="RVX12844.1"/>
    </source>
</evidence>
<dbReference type="Proteomes" id="UP000288805">
    <property type="component" value="Unassembled WGS sequence"/>
</dbReference>
<dbReference type="AlphaFoldDB" id="A0A438JV47"/>